<name>A0ABR6RKG5_9BURK</name>
<gene>
    <name evidence="2" type="ORF">HNP33_003617</name>
</gene>
<dbReference type="InterPro" id="IPR037401">
    <property type="entry name" value="SnoaL-like"/>
</dbReference>
<feature type="domain" description="SnoaL-like" evidence="1">
    <location>
        <begin position="9"/>
        <end position="115"/>
    </location>
</feature>
<dbReference type="EMBL" id="JACHKZ010000031">
    <property type="protein sequence ID" value="MBB6579504.1"/>
    <property type="molecule type" value="Genomic_DNA"/>
</dbReference>
<accession>A0ABR6RKG5</accession>
<dbReference type="RefSeq" id="WP_184710950.1">
    <property type="nucleotide sequence ID" value="NZ_JACHKZ010000031.1"/>
</dbReference>
<keyword evidence="3" id="KW-1185">Reference proteome</keyword>
<dbReference type="InterPro" id="IPR032710">
    <property type="entry name" value="NTF2-like_dom_sf"/>
</dbReference>
<reference evidence="2 3" key="1">
    <citation type="submission" date="2020-08" db="EMBL/GenBank/DDBJ databases">
        <title>Functional genomics of gut bacteria from endangered species of beetles.</title>
        <authorList>
            <person name="Carlos-Shanley C."/>
        </authorList>
    </citation>
    <scope>NUCLEOTIDE SEQUENCE [LARGE SCALE GENOMIC DNA]</scope>
    <source>
        <strain evidence="2 3">S00124</strain>
    </source>
</reference>
<sequence>MTSNLDIIRATYEGSPQDNSRHLLAALAADVRWTEAPGFPYAGTYVGATQIVAGVFQRLGSEWEGFAAKVHTYMADGNRVAAFGTYSGTYRKTGRHMTAGFSHLYELRDGLIVRMEQVVDSHLVQQAMKA</sequence>
<dbReference type="PANTHER" id="PTHR41252">
    <property type="entry name" value="BLR2505 PROTEIN"/>
    <property type="match status" value="1"/>
</dbReference>
<proteinExistence type="predicted"/>
<evidence type="ECO:0000313" key="2">
    <source>
        <dbReference type="EMBL" id="MBB6579504.1"/>
    </source>
</evidence>
<dbReference type="SUPFAM" id="SSF54427">
    <property type="entry name" value="NTF2-like"/>
    <property type="match status" value="1"/>
</dbReference>
<dbReference type="PANTHER" id="PTHR41252:SF1">
    <property type="entry name" value="BLR2505 PROTEIN"/>
    <property type="match status" value="1"/>
</dbReference>
<evidence type="ECO:0000259" key="1">
    <source>
        <dbReference type="Pfam" id="PF12680"/>
    </source>
</evidence>
<dbReference type="Proteomes" id="UP000562492">
    <property type="component" value="Unassembled WGS sequence"/>
</dbReference>
<comment type="caution">
    <text evidence="2">The sequence shown here is derived from an EMBL/GenBank/DDBJ whole genome shotgun (WGS) entry which is preliminary data.</text>
</comment>
<dbReference type="Gene3D" id="3.10.450.50">
    <property type="match status" value="1"/>
</dbReference>
<dbReference type="Pfam" id="PF12680">
    <property type="entry name" value="SnoaL_2"/>
    <property type="match status" value="1"/>
</dbReference>
<organism evidence="2 3">
    <name type="scientific">Comamonas odontotermitis</name>
    <dbReference type="NCBI Taxonomy" id="379895"/>
    <lineage>
        <taxon>Bacteria</taxon>
        <taxon>Pseudomonadati</taxon>
        <taxon>Pseudomonadota</taxon>
        <taxon>Betaproteobacteria</taxon>
        <taxon>Burkholderiales</taxon>
        <taxon>Comamonadaceae</taxon>
        <taxon>Comamonas</taxon>
    </lineage>
</organism>
<evidence type="ECO:0000313" key="3">
    <source>
        <dbReference type="Proteomes" id="UP000562492"/>
    </source>
</evidence>
<protein>
    <submittedName>
        <fullName evidence="2">Ketosteroid isomerase-like protein</fullName>
    </submittedName>
</protein>